<comment type="caution">
    <text evidence="2">The sequence shown here is derived from an EMBL/GenBank/DDBJ whole genome shotgun (WGS) entry which is preliminary data.</text>
</comment>
<keyword evidence="3" id="KW-1185">Reference proteome</keyword>
<feature type="region of interest" description="Disordered" evidence="1">
    <location>
        <begin position="92"/>
        <end position="111"/>
    </location>
</feature>
<sequence>MEYYKILGYYPTKAGYKSITNMEKSRKNSQPDIDSSEKTTSFYSSNYGTSNYSSLYPSNTSSAVVEVKDADTSNWLNSKNYAMVPRMGRRASQEYSSKYYKRDNSRSNKKDYQDIYKDKKDSKSKLQADSTRRTSIDSGSVVTSIPSIPTRKYSKDEDYATYEDLAEESSPPKLMPLSGFLSQLPYNQLVTNSAINNKVYKHYQIIDLRQ</sequence>
<dbReference type="AlphaFoldDB" id="A0A7J7JCH9"/>
<evidence type="ECO:0000256" key="1">
    <source>
        <dbReference type="SAM" id="MobiDB-lite"/>
    </source>
</evidence>
<feature type="compositionally biased region" description="Basic and acidic residues" evidence="1">
    <location>
        <begin position="100"/>
        <end position="111"/>
    </location>
</feature>
<dbReference type="EMBL" id="VXIV02002650">
    <property type="protein sequence ID" value="KAF6023900.1"/>
    <property type="molecule type" value="Genomic_DNA"/>
</dbReference>
<protein>
    <submittedName>
        <fullName evidence="2">Uncharacterized protein</fullName>
    </submittedName>
</protein>
<feature type="region of interest" description="Disordered" evidence="1">
    <location>
        <begin position="117"/>
        <end position="140"/>
    </location>
</feature>
<accession>A0A7J7JCH9</accession>
<evidence type="ECO:0000313" key="3">
    <source>
        <dbReference type="Proteomes" id="UP000593567"/>
    </source>
</evidence>
<organism evidence="2 3">
    <name type="scientific">Bugula neritina</name>
    <name type="common">Brown bryozoan</name>
    <name type="synonym">Sertularia neritina</name>
    <dbReference type="NCBI Taxonomy" id="10212"/>
    <lineage>
        <taxon>Eukaryota</taxon>
        <taxon>Metazoa</taxon>
        <taxon>Spiralia</taxon>
        <taxon>Lophotrochozoa</taxon>
        <taxon>Bryozoa</taxon>
        <taxon>Gymnolaemata</taxon>
        <taxon>Cheilostomatida</taxon>
        <taxon>Flustrina</taxon>
        <taxon>Buguloidea</taxon>
        <taxon>Bugulidae</taxon>
        <taxon>Bugula</taxon>
    </lineage>
</organism>
<reference evidence="2" key="1">
    <citation type="submission" date="2020-06" db="EMBL/GenBank/DDBJ databases">
        <title>Draft genome of Bugula neritina, a colonial animal packing powerful symbionts and potential medicines.</title>
        <authorList>
            <person name="Rayko M."/>
        </authorList>
    </citation>
    <scope>NUCLEOTIDE SEQUENCE [LARGE SCALE GENOMIC DNA]</scope>
    <source>
        <strain evidence="2">Kwan_BN1</strain>
    </source>
</reference>
<name>A0A7J7JCH9_BUGNE</name>
<evidence type="ECO:0000313" key="2">
    <source>
        <dbReference type="EMBL" id="KAF6023900.1"/>
    </source>
</evidence>
<dbReference type="Proteomes" id="UP000593567">
    <property type="component" value="Unassembled WGS sequence"/>
</dbReference>
<gene>
    <name evidence="2" type="ORF">EB796_017787</name>
</gene>
<feature type="compositionally biased region" description="Basic and acidic residues" evidence="1">
    <location>
        <begin position="117"/>
        <end position="135"/>
    </location>
</feature>
<proteinExistence type="predicted"/>